<accession>A0A4D9DWM8</accession>
<name>A0A4D9DWM8_9SAUR</name>
<dbReference type="AlphaFoldDB" id="A0A4D9DWM8"/>
<proteinExistence type="predicted"/>
<evidence type="ECO:0000313" key="2">
    <source>
        <dbReference type="EMBL" id="TFJ99292.1"/>
    </source>
</evidence>
<keyword evidence="1" id="KW-1133">Transmembrane helix</keyword>
<sequence length="104" mass="11283">MGSLGQSVSPLFTPHSSPVSFQPLSYSLPLHSLYSGPFSACPCSNLLLLLGALCWLGTKAERSSMRLQQTLAASSRNCKWCLQASWMSEDPAELQECMAMLPDS</sequence>
<gene>
    <name evidence="2" type="ORF">DR999_PMT18692</name>
</gene>
<reference evidence="2 3" key="1">
    <citation type="submission" date="2019-04" db="EMBL/GenBank/DDBJ databases">
        <title>Draft genome of the big-headed turtle Platysternon megacephalum.</title>
        <authorList>
            <person name="Gong S."/>
        </authorList>
    </citation>
    <scope>NUCLEOTIDE SEQUENCE [LARGE SCALE GENOMIC DNA]</scope>
    <source>
        <strain evidence="2">DO16091913</strain>
        <tissue evidence="2">Muscle</tissue>
    </source>
</reference>
<keyword evidence="1" id="KW-0472">Membrane</keyword>
<feature type="transmembrane region" description="Helical" evidence="1">
    <location>
        <begin position="33"/>
        <end position="56"/>
    </location>
</feature>
<comment type="caution">
    <text evidence="2">The sequence shown here is derived from an EMBL/GenBank/DDBJ whole genome shotgun (WGS) entry which is preliminary data.</text>
</comment>
<keyword evidence="3" id="KW-1185">Reference proteome</keyword>
<dbReference type="Proteomes" id="UP000297703">
    <property type="component" value="Unassembled WGS sequence"/>
</dbReference>
<organism evidence="2 3">
    <name type="scientific">Platysternon megacephalum</name>
    <name type="common">big-headed turtle</name>
    <dbReference type="NCBI Taxonomy" id="55544"/>
    <lineage>
        <taxon>Eukaryota</taxon>
        <taxon>Metazoa</taxon>
        <taxon>Chordata</taxon>
        <taxon>Craniata</taxon>
        <taxon>Vertebrata</taxon>
        <taxon>Euteleostomi</taxon>
        <taxon>Archelosauria</taxon>
        <taxon>Testudinata</taxon>
        <taxon>Testudines</taxon>
        <taxon>Cryptodira</taxon>
        <taxon>Durocryptodira</taxon>
        <taxon>Testudinoidea</taxon>
        <taxon>Platysternidae</taxon>
        <taxon>Platysternon</taxon>
    </lineage>
</organism>
<evidence type="ECO:0000313" key="3">
    <source>
        <dbReference type="Proteomes" id="UP000297703"/>
    </source>
</evidence>
<keyword evidence="1" id="KW-0812">Transmembrane</keyword>
<reference evidence="2 3" key="2">
    <citation type="submission" date="2019-04" db="EMBL/GenBank/DDBJ databases">
        <title>The genome sequence of big-headed turtle.</title>
        <authorList>
            <person name="Gong S."/>
        </authorList>
    </citation>
    <scope>NUCLEOTIDE SEQUENCE [LARGE SCALE GENOMIC DNA]</scope>
    <source>
        <strain evidence="2">DO16091913</strain>
        <tissue evidence="2">Muscle</tissue>
    </source>
</reference>
<evidence type="ECO:0000256" key="1">
    <source>
        <dbReference type="SAM" id="Phobius"/>
    </source>
</evidence>
<protein>
    <submittedName>
        <fullName evidence="2">Cyclic AMP-responsive element-binding protein 3-like protein 4</fullName>
    </submittedName>
</protein>
<dbReference type="EMBL" id="QXTE01000337">
    <property type="protein sequence ID" value="TFJ99292.1"/>
    <property type="molecule type" value="Genomic_DNA"/>
</dbReference>